<dbReference type="EMBL" id="CADIKK010000005">
    <property type="protein sequence ID" value="CAB3782368.1"/>
    <property type="molecule type" value="Genomic_DNA"/>
</dbReference>
<keyword evidence="3" id="KW-1185">Reference proteome</keyword>
<dbReference type="RefSeq" id="WP_175148848.1">
    <property type="nucleotide sequence ID" value="NZ_CADIKK010000005.1"/>
</dbReference>
<feature type="transmembrane region" description="Helical" evidence="1">
    <location>
        <begin position="58"/>
        <end position="76"/>
    </location>
</feature>
<accession>A0A6S7CKY2</accession>
<dbReference type="AlphaFoldDB" id="A0A6S7CKY2"/>
<sequence length="161" mass="17435">MSFPEMIPLLNLATIACIGLLVGSETFLTLFANPVLLELDEPARLKAAHLLTARLATPLPLWNVLGLVLLVVEAVVHRTGPGFSLLVAASVLWVAAAVFTLTLMLPLNNRLARADSTSSPKQSLLDYKRWSVRHMPRLLVLAAALLCLLLASYAWSKGRTG</sequence>
<feature type="transmembrane region" description="Helical" evidence="1">
    <location>
        <begin position="82"/>
        <end position="105"/>
    </location>
</feature>
<reference evidence="2 3" key="1">
    <citation type="submission" date="2020-04" db="EMBL/GenBank/DDBJ databases">
        <authorList>
            <person name="De Canck E."/>
        </authorList>
    </citation>
    <scope>NUCLEOTIDE SEQUENCE [LARGE SCALE GENOMIC DNA]</scope>
    <source>
        <strain evidence="2 3">LMG 28614</strain>
    </source>
</reference>
<name>A0A6S7CKY2_9BURK</name>
<dbReference type="Pfam" id="PF08592">
    <property type="entry name" value="Anthrone_oxy"/>
    <property type="match status" value="1"/>
</dbReference>
<evidence type="ECO:0000313" key="3">
    <source>
        <dbReference type="Proteomes" id="UP000494365"/>
    </source>
</evidence>
<evidence type="ECO:0000313" key="2">
    <source>
        <dbReference type="EMBL" id="CAB3782368.1"/>
    </source>
</evidence>
<keyword evidence="1" id="KW-0472">Membrane</keyword>
<dbReference type="Proteomes" id="UP000494365">
    <property type="component" value="Unassembled WGS sequence"/>
</dbReference>
<keyword evidence="1" id="KW-1133">Transmembrane helix</keyword>
<dbReference type="InterPro" id="IPR013901">
    <property type="entry name" value="Anthrone_oxy"/>
</dbReference>
<evidence type="ECO:0000256" key="1">
    <source>
        <dbReference type="SAM" id="Phobius"/>
    </source>
</evidence>
<feature type="transmembrane region" description="Helical" evidence="1">
    <location>
        <begin position="12"/>
        <end position="37"/>
    </location>
</feature>
<gene>
    <name evidence="2" type="ORF">LMG28614_01431</name>
</gene>
<proteinExistence type="predicted"/>
<organism evidence="2 3">
    <name type="scientific">Paraburkholderia ultramafica</name>
    <dbReference type="NCBI Taxonomy" id="1544867"/>
    <lineage>
        <taxon>Bacteria</taxon>
        <taxon>Pseudomonadati</taxon>
        <taxon>Pseudomonadota</taxon>
        <taxon>Betaproteobacteria</taxon>
        <taxon>Burkholderiales</taxon>
        <taxon>Burkholderiaceae</taxon>
        <taxon>Paraburkholderia</taxon>
    </lineage>
</organism>
<keyword evidence="1" id="KW-0812">Transmembrane</keyword>
<protein>
    <recommendedName>
        <fullName evidence="4">DUF1772 domain-containing protein</fullName>
    </recommendedName>
</protein>
<feature type="transmembrane region" description="Helical" evidence="1">
    <location>
        <begin position="138"/>
        <end position="155"/>
    </location>
</feature>
<evidence type="ECO:0008006" key="4">
    <source>
        <dbReference type="Google" id="ProtNLM"/>
    </source>
</evidence>